<dbReference type="EMBL" id="RPFW01000002">
    <property type="protein sequence ID" value="TVZ05508.1"/>
    <property type="molecule type" value="Genomic_DNA"/>
</dbReference>
<proteinExistence type="predicted"/>
<name>A0A6P2C2U2_9ACTN</name>
<gene>
    <name evidence="1" type="ORF">EAS64_13315</name>
</gene>
<sequence>MAEEQRKRAAFLATPVGSATAAKKAGHRFFEVQLQVGGHEGTAGFGSTTSRRSASSSAATLEEIEKLGWHLEHASYFFMITRESSTDHFMATGQSTAITGVTVGVYLFRNTNVGSSGE</sequence>
<reference evidence="1 2" key="1">
    <citation type="submission" date="2018-11" db="EMBL/GenBank/DDBJ databases">
        <title>Trebonia kvetii gen.nov., sp.nov., a novel acidophilic actinobacterium, and proposal of the new actinobacterial family Treboniaceae fam. nov.</title>
        <authorList>
            <person name="Rapoport D."/>
            <person name="Sagova-Mareckova M."/>
            <person name="Sedlacek I."/>
            <person name="Provaznik J."/>
            <person name="Kralova S."/>
            <person name="Pavlinic D."/>
            <person name="Benes V."/>
            <person name="Kopecky J."/>
        </authorList>
    </citation>
    <scope>NUCLEOTIDE SEQUENCE [LARGE SCALE GENOMIC DNA]</scope>
    <source>
        <strain evidence="1 2">15Tr583</strain>
    </source>
</reference>
<dbReference type="Proteomes" id="UP000460272">
    <property type="component" value="Unassembled WGS sequence"/>
</dbReference>
<keyword evidence="2" id="KW-1185">Reference proteome</keyword>
<comment type="caution">
    <text evidence="1">The sequence shown here is derived from an EMBL/GenBank/DDBJ whole genome shotgun (WGS) entry which is preliminary data.</text>
</comment>
<evidence type="ECO:0000313" key="1">
    <source>
        <dbReference type="EMBL" id="TVZ05508.1"/>
    </source>
</evidence>
<dbReference type="OrthoDB" id="3831063at2"/>
<protein>
    <submittedName>
        <fullName evidence="1">Uncharacterized protein</fullName>
    </submittedName>
</protein>
<evidence type="ECO:0000313" key="2">
    <source>
        <dbReference type="Proteomes" id="UP000460272"/>
    </source>
</evidence>
<dbReference type="AlphaFoldDB" id="A0A6P2C2U2"/>
<accession>A0A6P2C2U2</accession>
<organism evidence="1 2">
    <name type="scientific">Trebonia kvetii</name>
    <dbReference type="NCBI Taxonomy" id="2480626"/>
    <lineage>
        <taxon>Bacteria</taxon>
        <taxon>Bacillati</taxon>
        <taxon>Actinomycetota</taxon>
        <taxon>Actinomycetes</taxon>
        <taxon>Streptosporangiales</taxon>
        <taxon>Treboniaceae</taxon>
        <taxon>Trebonia</taxon>
    </lineage>
</organism>